<protein>
    <submittedName>
        <fullName evidence="1">Uncharacterized protein</fullName>
    </submittedName>
</protein>
<keyword evidence="2" id="KW-1185">Reference proteome</keyword>
<organism evidence="1 2">
    <name type="scientific">Vannielia litorea</name>
    <dbReference type="NCBI Taxonomy" id="1217970"/>
    <lineage>
        <taxon>Bacteria</taxon>
        <taxon>Pseudomonadati</taxon>
        <taxon>Pseudomonadota</taxon>
        <taxon>Alphaproteobacteria</taxon>
        <taxon>Rhodobacterales</taxon>
        <taxon>Paracoccaceae</taxon>
        <taxon>Vannielia</taxon>
    </lineage>
</organism>
<dbReference type="OrthoDB" id="7820300at2"/>
<dbReference type="AlphaFoldDB" id="A0A1N6H5J8"/>
<dbReference type="EMBL" id="FSRL01000001">
    <property type="protein sequence ID" value="SIO14965.1"/>
    <property type="molecule type" value="Genomic_DNA"/>
</dbReference>
<dbReference type="Proteomes" id="UP000184932">
    <property type="component" value="Unassembled WGS sequence"/>
</dbReference>
<gene>
    <name evidence="1" type="ORF">SAMN05444002_3092</name>
</gene>
<dbReference type="RefSeq" id="WP_074257034.1">
    <property type="nucleotide sequence ID" value="NZ_FSRL01000001.1"/>
</dbReference>
<evidence type="ECO:0000313" key="1">
    <source>
        <dbReference type="EMBL" id="SIO14965.1"/>
    </source>
</evidence>
<name>A0A1N6H5J8_9RHOB</name>
<proteinExistence type="predicted"/>
<evidence type="ECO:0000313" key="2">
    <source>
        <dbReference type="Proteomes" id="UP000184932"/>
    </source>
</evidence>
<sequence length="286" mass="33084">MPQLTATSARLSDEFLDARITFHEAEAIMEADFSGLHFTSSRAVNRFYDRIEERIAATGEDKWFFLVNYSDNRIDPDAWIAFARRGRALNLAYSMGTVRFDVSEITRAQIERSAGTENFDANLQPDREAALARLKTFRNARQRRVVHQPNHSVEEIRARITFDPDALVMEVDFKDFTFAHSRDVDDVYDHIEERITETDRKWFFLVNYENCRIEPAAWVRYASRGKRLNLAASLGSVRYAPGSETEADIRLRSESQDFEPNIRNTRAEALERIAEMRAEAEASNTR</sequence>
<accession>A0A1N6H5J8</accession>
<reference evidence="2" key="1">
    <citation type="submission" date="2016-11" db="EMBL/GenBank/DDBJ databases">
        <authorList>
            <person name="Varghese N."/>
            <person name="Submissions S."/>
        </authorList>
    </citation>
    <scope>NUCLEOTIDE SEQUENCE [LARGE SCALE GENOMIC DNA]</scope>
    <source>
        <strain evidence="2">DSM 29440</strain>
    </source>
</reference>